<dbReference type="RefSeq" id="YP_010059459.1">
    <property type="nucleotide sequence ID" value="NC_054725.1"/>
</dbReference>
<accession>A0A6G6XJS3</accession>
<organism evidence="1 2">
    <name type="scientific">Gordonia phage Skog</name>
    <dbReference type="NCBI Taxonomy" id="2704033"/>
    <lineage>
        <taxon>Viruses</taxon>
        <taxon>Duplodnaviria</taxon>
        <taxon>Heunggongvirae</taxon>
        <taxon>Uroviricota</taxon>
        <taxon>Caudoviricetes</taxon>
        <taxon>Skogvirus</taxon>
        <taxon>Skogvirus Skog</taxon>
    </lineage>
</organism>
<dbReference type="EMBL" id="MN908687">
    <property type="protein sequence ID" value="QIG58361.1"/>
    <property type="molecule type" value="Genomic_DNA"/>
</dbReference>
<evidence type="ECO:0000313" key="2">
    <source>
        <dbReference type="Proteomes" id="UP000503093"/>
    </source>
</evidence>
<dbReference type="GeneID" id="64766691"/>
<gene>
    <name evidence="1" type="primary">210</name>
    <name evidence="1" type="ORF">SEA_SKOG_209</name>
</gene>
<reference evidence="1 2" key="1">
    <citation type="submission" date="2020-01" db="EMBL/GenBank/DDBJ databases">
        <authorList>
            <person name="Alvaro L.E."/>
            <person name="Baker K.N."/>
            <person name="Baxter I.S."/>
            <person name="Brown M.R."/>
            <person name="Driscoll K.D."/>
            <person name="Elrubaie J.M."/>
            <person name="Feith S.L."/>
            <person name="Indihar D.F."/>
            <person name="Knoch V.T."/>
            <person name="Koirtyohann K.M."/>
            <person name="Kratz M.A."/>
            <person name="Lear A.H."/>
            <person name="Lindblom K.E."/>
            <person name="Marcus E.R."/>
            <person name="Murphy M.E."/>
            <person name="Sensor R."/>
            <person name="Sherman S.J."/>
            <person name="Swift V.R."/>
            <person name="White K.E."/>
            <person name="Wills S.J."/>
            <person name="Gatt S.M."/>
            <person name="Lohbauer S.A."/>
            <person name="Power T.R."/>
            <person name="Rosales K.A."/>
            <person name="Sisson B.M."/>
            <person name="Isern S."/>
            <person name="Michael S.F."/>
            <person name="Sunnen C.N."/>
            <person name="Garlena R.A."/>
            <person name="Russell D.A."/>
            <person name="Pope W.H."/>
            <person name="Jacobs-Sera D."/>
            <person name="Hatfull G.F."/>
        </authorList>
    </citation>
    <scope>NUCLEOTIDE SEQUENCE [LARGE SCALE GENOMIC DNA]</scope>
</reference>
<dbReference type="Proteomes" id="UP000503093">
    <property type="component" value="Segment"/>
</dbReference>
<keyword evidence="2" id="KW-1185">Reference proteome</keyword>
<sequence>MGLRDRVAAAEAENEQAYSDLVDDQFLAIEQQRARQDGAQSPTPADKRSI</sequence>
<proteinExistence type="predicted"/>
<dbReference type="KEGG" id="vg:64766691"/>
<evidence type="ECO:0000313" key="1">
    <source>
        <dbReference type="EMBL" id="QIG58361.1"/>
    </source>
</evidence>
<protein>
    <submittedName>
        <fullName evidence="1">Uncharacterized protein</fullName>
    </submittedName>
</protein>
<name>A0A6G6XJS3_9CAUD</name>